<name>A0AC59EWD6_9PICO</name>
<keyword evidence="2" id="KW-1185">Reference proteome</keyword>
<reference evidence="1 2" key="1">
    <citation type="journal article" date="2012" name="J. Virol.">
        <title>Identification of a Novel Feline Picornavirus from the Domestic Cat.</title>
        <authorList>
            <person name="Lau S.K."/>
            <person name="Woo P.C."/>
            <person name="Yip C.C."/>
            <person name="Choi G.K."/>
            <person name="Wu Y."/>
            <person name="Bai R."/>
            <person name="Fan R.Y."/>
            <person name="Lai K.K."/>
            <person name="Chan K.H."/>
            <person name="Yuen K.Y."/>
        </authorList>
    </citation>
    <scope>NUCLEOTIDE SEQUENCE [LARGE SCALE GENOMIC DNA]</scope>
    <source>
        <strain evidence="1 2">073F</strain>
    </source>
</reference>
<dbReference type="EMBL" id="JN572115">
    <property type="protein sequence ID" value="AET06137.1"/>
    <property type="molecule type" value="Genomic_RNA"/>
</dbReference>
<proteinExistence type="predicted"/>
<dbReference type="Proteomes" id="UP000139481">
    <property type="component" value="Segment"/>
</dbReference>
<accession>A0AC59EWD6</accession>
<evidence type="ECO:0000313" key="2">
    <source>
        <dbReference type="Proteomes" id="UP000139481"/>
    </source>
</evidence>
<protein>
    <submittedName>
        <fullName evidence="1">Polyprotein</fullName>
    </submittedName>
</protein>
<evidence type="ECO:0000313" key="1">
    <source>
        <dbReference type="EMBL" id="AET06137.1"/>
    </source>
</evidence>
<organism evidence="1 2">
    <name type="scientific">felipivirus A1</name>
    <dbReference type="NCBI Taxonomy" id="2847076"/>
    <lineage>
        <taxon>Viruses</taxon>
        <taxon>Riboviria</taxon>
        <taxon>Orthornavirae</taxon>
        <taxon>Pisuviricota</taxon>
        <taxon>Pisoniviricetes</taxon>
        <taxon>Picornavirales</taxon>
        <taxon>Picornaviridae</taxon>
        <taxon>Ensavirinae</taxon>
        <taxon>Felipivirus</taxon>
        <taxon>Felipivirus acati</taxon>
        <taxon>Felipivirus A</taxon>
    </lineage>
</organism>
<sequence length="2337" mass="261218">MAFKFTSRNPTTEVYRAHGIFHVFHTQGRTCTYTRVTPSALKQRGRAYNVGLAMSTNSTGNKPQVAQAGGNVYQINYYGSDYAVAKGEATTQMDPEKFTRPVADILASKGTALKSPTVEECGFSDRIMQITSGNSTITTQEAVNAVVAYGCWPSFDSGAGEAIDKLTDPGPSVDRFYTLDSIEWSTTTQGYYYNLPGCLTNLGMFGQNCAYHYLMRSGFCVHIQVNASKFHQGTLMIVAVPECQFPGEPTAEFGTIPDTLRTEFWKQYPRSQLTIFPHQFINLRTNNSSTLILPYVNATPAENALTHSYWTLLLVPLVPLEYSSGATTRIPVTISIAPMCSSFSGLRNRIPLAQGIPTFQVPGSEQFVTTLRNPGYPLYPEYQKTPPHHIPGRVTNLMEVAEVDTLCNLSDTEVLYINATGSAPLGENLGTWDLSLQGNLLSPTYLGRLSRFYTHYRGSINLTFMFCGSAMATGKFLISYTPPGGDAPRTRQDAMLATHVVWDVGLQSSCSLVIPYISQSQYRFSNISGNKLSYDGYITLWYQTAVVTPPNCPNQCALVCFASACKDFEMRLPVDSAYFQGLGDDLSKVITSVTKDITQPLMEPVTGTVASLPQQLSLQVGDGSALAAPETGVSATTEPEQMMETRVSTVLYSKYETGVEYFMSRYAKFSQIELKRASVYHDKIPLYFNDTRATQRAIRTKYRMFTYVRCDYDVVLLASTNRVDGSGTENQVNTDHEFKLQAMFCPPGSPQPTNFDSPEWACPTNPSIYFRLKAAPASFRIPFMGISSAYASFYNGYSTFTPQAAKYGEFPGNYLGDLWVRLVADNSRPGSASTVVVNVQAFCRPVNFEGYLPRPIVSLKPNVRVGPSRGRVEFVETGVSMEIGVGPFGADARPCNAGPRRSGLIPDRLERTYEKVWLAHHPKGFTFNVVPLHSDIVLIPFHLFSTNLMFSHGAVYHFSEYKPVWMSMTYDVAVLKLEKPTFHCSPPICLHGCRSGWLKCVTREICMSMRVQGFDLDTLEVGETEWVGAHTQRGLISSQGPVPYGSCGSPVICEHGVCAITTATNRKQSFFTKMSEIPYFQAMEQGPGDWLAGIFENMGGAFGEGLIQPIKDKLDDIRANLTPNTIRSDLTKTTITTLVKIICAMVLISKAYDKVETAALVGTMLGVDFLSKDPFEWLKERIAGPQEQGWASDLSNWIKEFNAACTAAKGLEWIGQRLSQFVDWVKSFFKKEDRRRTHFIKGLEKLPMLMETFDKISTSRGQYSPETVKRVCTAFRELKRGADIYGGERNFATGQILSYYKRAMAMLKSMSSGRIEPVAILIHGGPGKGKSLITETMGRQICKVMGSSLPYSLPPDPKYFDGYTQQPVVIMDDVGQNPDGEDLKLFCQMVSSTEFQVPMADLEDKGLLFTSPYVLATTNCDRLAPPTIAEPKALERRFVFDLDILLEKDYTDRAGRLAADEALTQCSHPATNFKRCCPLICGKAVKLKDRKSGITYSVDDLLTCLYRESARRQRCGDKLDALFQGIEDEIRMLPDAYRQKMKVKHQIHDGDLGFERVQMVPDPEEWFETDWDKMPHILKTIDEQVKEGIIQDKPMPNEVADLLRALRGDEKVVKYCQEQGWILPPDLTQIRVERDVKVTIEQVATGLSILASIATLASFIYLAYRMFASRQGPYSGESPAPLKAPVPRRVVVTQGPDSEFALKLMSTNLLDVLTAKGHFSGLAVCDTWILLPMHSDPGDVVSVEGKEMDVLERVDLNNEQGALELTLIRINRPTKFRDIRKFFPPAFSAERDCTLVVNNKNFPRVMLPVGAVTAFGFLSLSFLPRYNTCTYRYPTKMGQCGGVVLKAGKIVAMHIGGDGLNGYGAILTRKHFAFMEGAIVSTSQAPRPINLNTKTTLRPSVFYDTFKGEKEPAALHVKDRRLEVDLEKAMFSKYKGNLDVEFPPELSLAVDQYVEQIRPLIPPDVTDPLSLEDVVYGIDNLEGLDLNTSAGYPYVTMGVRKKDLIPERGQPLGALVEALDLHGYGHPYVTYLKDELRPIEKVKLGKTRLIECSSLNDTIRFKTVFGRFMQVYHRNPGTITGCAVGCNPDEHWSQFYHEFKQEPIMAFDYSNYDASLHPIWFDALKMIFRKLGYSENDLGLIDHVCFSKHIYKSTLYEVEGGMPSGCSGTSILNSIINNLIIKTLVLRTYKGVDLDQMKILAYGDDVIVTYPFQLDASIVAEEGKLFGLIMTPPDKTSTFNETTWDTVTFLKRKFVPDHQFPFLIHPVFPMSEIYESIRWTRNPQQTNEHVDSLCRLAWHCGEEEYNDFIAKVRTVPVGRALSLPTYRVLRAFWLDLF</sequence>